<evidence type="ECO:0000256" key="1">
    <source>
        <dbReference type="SAM" id="SignalP"/>
    </source>
</evidence>
<dbReference type="EMBL" id="SBJO01000475">
    <property type="protein sequence ID" value="KAF9760941.1"/>
    <property type="molecule type" value="Genomic_DNA"/>
</dbReference>
<feature type="signal peptide" evidence="1">
    <location>
        <begin position="1"/>
        <end position="22"/>
    </location>
</feature>
<name>A0A9P6KXP2_9MICR</name>
<sequence length="114" mass="13192">MYFYIITVVLACLGLYRKVINPEFGNTQIEKVKQFAQNTIYDIATKGSAPSTPKTLSSELSKVIMQINNEKFRELYPHEQKEIDKRVEAERKADLEKKIQDLSPEQVARARNMI</sequence>
<accession>A0A9P6KXP2</accession>
<feature type="chain" id="PRO_5040457262" evidence="1">
    <location>
        <begin position="23"/>
        <end position="114"/>
    </location>
</feature>
<dbReference type="Proteomes" id="UP000740883">
    <property type="component" value="Unassembled WGS sequence"/>
</dbReference>
<gene>
    <name evidence="2" type="ORF">NGRA_2951</name>
</gene>
<reference evidence="2 3" key="1">
    <citation type="journal article" date="2020" name="Genome Biol. Evol.">
        <title>Comparative genomics of strictly vertically transmitted, feminizing microsporidia endosymbionts of amphipod crustaceans.</title>
        <authorList>
            <person name="Cormier A."/>
            <person name="Chebbi M.A."/>
            <person name="Giraud I."/>
            <person name="Wattier R."/>
            <person name="Teixeira M."/>
            <person name="Gilbert C."/>
            <person name="Rigaud T."/>
            <person name="Cordaux R."/>
        </authorList>
    </citation>
    <scope>NUCLEOTIDE SEQUENCE [LARGE SCALE GENOMIC DNA]</scope>
    <source>
        <strain evidence="2 3">Ou3-Ou53</strain>
    </source>
</reference>
<proteinExistence type="predicted"/>
<comment type="caution">
    <text evidence="2">The sequence shown here is derived from an EMBL/GenBank/DDBJ whole genome shotgun (WGS) entry which is preliminary data.</text>
</comment>
<protein>
    <submittedName>
        <fullName evidence="2">Uncharacterized protein</fullName>
    </submittedName>
</protein>
<dbReference type="AlphaFoldDB" id="A0A9P6KXP2"/>
<organism evidence="2 3">
    <name type="scientific">Nosema granulosis</name>
    <dbReference type="NCBI Taxonomy" id="83296"/>
    <lineage>
        <taxon>Eukaryota</taxon>
        <taxon>Fungi</taxon>
        <taxon>Fungi incertae sedis</taxon>
        <taxon>Microsporidia</taxon>
        <taxon>Nosematidae</taxon>
        <taxon>Nosema</taxon>
    </lineage>
</organism>
<evidence type="ECO:0000313" key="2">
    <source>
        <dbReference type="EMBL" id="KAF9760941.1"/>
    </source>
</evidence>
<keyword evidence="1" id="KW-0732">Signal</keyword>
<evidence type="ECO:0000313" key="3">
    <source>
        <dbReference type="Proteomes" id="UP000740883"/>
    </source>
</evidence>
<keyword evidence="3" id="KW-1185">Reference proteome</keyword>